<evidence type="ECO:0000313" key="1">
    <source>
        <dbReference type="EMBL" id="KAJ8114775.1"/>
    </source>
</evidence>
<dbReference type="EMBL" id="JAPHNI010000175">
    <property type="protein sequence ID" value="KAJ8114775.1"/>
    <property type="molecule type" value="Genomic_DNA"/>
</dbReference>
<organism evidence="1 2">
    <name type="scientific">Boeremia exigua</name>
    <dbReference type="NCBI Taxonomy" id="749465"/>
    <lineage>
        <taxon>Eukaryota</taxon>
        <taxon>Fungi</taxon>
        <taxon>Dikarya</taxon>
        <taxon>Ascomycota</taxon>
        <taxon>Pezizomycotina</taxon>
        <taxon>Dothideomycetes</taxon>
        <taxon>Pleosporomycetidae</taxon>
        <taxon>Pleosporales</taxon>
        <taxon>Pleosporineae</taxon>
        <taxon>Didymellaceae</taxon>
        <taxon>Boeremia</taxon>
    </lineage>
</organism>
<name>A0ACC2IHX9_9PLEO</name>
<evidence type="ECO:0000313" key="2">
    <source>
        <dbReference type="Proteomes" id="UP001153331"/>
    </source>
</evidence>
<sequence length="72" mass="7793">MVQIKTPYATAQQSVYYPQGYPGSVTRCAATGECGVEKQPGGITARRAAGLSEMLVIYLYNSYRARAKLGDD</sequence>
<keyword evidence="2" id="KW-1185">Reference proteome</keyword>
<proteinExistence type="predicted"/>
<reference evidence="1" key="1">
    <citation type="submission" date="2022-11" db="EMBL/GenBank/DDBJ databases">
        <title>Genome Sequence of Boeremia exigua.</title>
        <authorList>
            <person name="Buettner E."/>
        </authorList>
    </citation>
    <scope>NUCLEOTIDE SEQUENCE</scope>
    <source>
        <strain evidence="1">CU02</strain>
    </source>
</reference>
<comment type="caution">
    <text evidence="1">The sequence shown here is derived from an EMBL/GenBank/DDBJ whole genome shotgun (WGS) entry which is preliminary data.</text>
</comment>
<dbReference type="Proteomes" id="UP001153331">
    <property type="component" value="Unassembled WGS sequence"/>
</dbReference>
<gene>
    <name evidence="1" type="ORF">OPT61_g3421</name>
</gene>
<protein>
    <submittedName>
        <fullName evidence="1">Uncharacterized protein</fullName>
    </submittedName>
</protein>
<accession>A0ACC2IHX9</accession>